<keyword evidence="5 8" id="KW-1133">Transmembrane helix</keyword>
<keyword evidence="6 8" id="KW-0472">Membrane</keyword>
<feature type="transmembrane region" description="Helical" evidence="8">
    <location>
        <begin position="597"/>
        <end position="615"/>
    </location>
</feature>
<comment type="similarity">
    <text evidence="2">Belongs to the CSC1 (TC 1.A.17) family.</text>
</comment>
<feature type="non-terminal residue" evidence="13">
    <location>
        <position position="1"/>
    </location>
</feature>
<comment type="caution">
    <text evidence="13">The sequence shown here is derived from an EMBL/GenBank/DDBJ whole genome shotgun (WGS) entry which is preliminary data.</text>
</comment>
<dbReference type="InterPro" id="IPR003864">
    <property type="entry name" value="CSC1/OSCA1-like_7TM"/>
</dbReference>
<evidence type="ECO:0000256" key="7">
    <source>
        <dbReference type="SAM" id="MobiDB-lite"/>
    </source>
</evidence>
<dbReference type="GO" id="GO:0005227">
    <property type="term" value="F:calcium-activated cation channel activity"/>
    <property type="evidence" value="ECO:0007669"/>
    <property type="project" value="InterPro"/>
</dbReference>
<evidence type="ECO:0000256" key="8">
    <source>
        <dbReference type="SAM" id="Phobius"/>
    </source>
</evidence>
<dbReference type="Pfam" id="PF02714">
    <property type="entry name" value="RSN1_7TM"/>
    <property type="match status" value="1"/>
</dbReference>
<dbReference type="GO" id="GO:0005886">
    <property type="term" value="C:plasma membrane"/>
    <property type="evidence" value="ECO:0007669"/>
    <property type="project" value="TreeGrafter"/>
</dbReference>
<dbReference type="Pfam" id="PF12621">
    <property type="entry name" value="PHM7_ext"/>
    <property type="match status" value="1"/>
</dbReference>
<dbReference type="InterPro" id="IPR032880">
    <property type="entry name" value="CSC1/OSCA1-like_N"/>
</dbReference>
<dbReference type="InterPro" id="IPR045122">
    <property type="entry name" value="Csc1-like"/>
</dbReference>
<evidence type="ECO:0000256" key="3">
    <source>
        <dbReference type="ARBA" id="ARBA00022448"/>
    </source>
</evidence>
<keyword evidence="4 8" id="KW-0812">Transmembrane</keyword>
<name>F9FAH3_FUSOF</name>
<organism evidence="13">
    <name type="scientific">Fusarium oxysporum (strain Fo5176)</name>
    <name type="common">Fusarium vascular wilt</name>
    <dbReference type="NCBI Taxonomy" id="660025"/>
    <lineage>
        <taxon>Eukaryota</taxon>
        <taxon>Fungi</taxon>
        <taxon>Dikarya</taxon>
        <taxon>Ascomycota</taxon>
        <taxon>Pezizomycotina</taxon>
        <taxon>Sordariomycetes</taxon>
        <taxon>Hypocreomycetidae</taxon>
        <taxon>Hypocreales</taxon>
        <taxon>Nectriaceae</taxon>
        <taxon>Fusarium</taxon>
        <taxon>Fusarium oxysporum species complex</taxon>
    </lineage>
</organism>
<gene>
    <name evidence="13" type="ORF">FOXB_03399</name>
</gene>
<feature type="domain" description="CSC1/OSCA1-like cytosolic" evidence="12">
    <location>
        <begin position="135"/>
        <end position="329"/>
    </location>
</feature>
<feature type="transmembrane region" description="Helical" evidence="8">
    <location>
        <begin position="342"/>
        <end position="366"/>
    </location>
</feature>
<sequence length="827" mass="94189">ERSPKLPRGLFCWIGTFWKLPDAYALRHQSLDSYLFIRFLRICCTICFVTLCVTWPVLLPLNATGGNGKKQLEVFSYSNIDIEDSTNRRRLYVHCFMAWIVYTFVIYAIMRECFFYTSLQRAFLLTPQYATSISSRTVLFTSVPKEYLNKRQMDNLFNHSVKNIWIPGDTKELDRIIQERDNVAMKLEKGEIKWIKLCNKERIKYENKTDVNVEKVATARSDSESGNLVAGWIPHHKRPTHRTGLLGLIGKKVDTIQWGRQQLKALIPKVQSAQSSWLAGKYKKHCAIFVEFFTLYDAHLAFHAATHHRALQMADRFIGIRPNEVIWQNLNYSRWQVAIRRYAAYATITGLIVFWAVPVTIIGLIAQVDVIKTLPGLTWIENIPQVILGTVSGLLPSIALSFLMSLAPLFIRICARRSGCVSLSQAELFTQKAYFMFQVLQVFLVQTLSNSFISSLVKVIRNPSNIFSILSSSIPTASNFYISFFIVQGLTIATSVLTQIIGFIIFAFSFRFANDTPRSRYYKWIKLSALSWGSLMPIYTNMAVISIVYAVIAPFLLLWSTIGMVLFYIAYRYNVLYVAETEIDTRGLLYPQALKQLLTGVYLAEVCLVGMFIVSKAAGPAFLMAIFLALTIICHISLAKVLDPLLQSTPLSLQLQEDPVDQRHQMKEMDGQAQKGVGATSRGPSNSNLGSKFVSKANDGDWKTARFFSKLLKPCIYADHTIVENLVHHEDREELEYPYDAHIHAYLPPSVTSQTPFLWIPSDGDAGMSRQEIFDTEKVTPISNKGCKLNNRNQIEWDTDEPRPPDCYEIERVIEAAYLGRRFLLIV</sequence>
<evidence type="ECO:0000259" key="12">
    <source>
        <dbReference type="Pfam" id="PF14703"/>
    </source>
</evidence>
<evidence type="ECO:0008006" key="14">
    <source>
        <dbReference type="Google" id="ProtNLM"/>
    </source>
</evidence>
<dbReference type="PANTHER" id="PTHR13018">
    <property type="entry name" value="PROBABLE MEMBRANE PROTEIN DUF221-RELATED"/>
    <property type="match status" value="1"/>
</dbReference>
<dbReference type="PANTHER" id="PTHR13018:SF26">
    <property type="entry name" value="DOMAIN PROTEIN, PUTATIVE (AFU_ORTHOLOGUE AFUA_5G10920)-RELATED"/>
    <property type="match status" value="1"/>
</dbReference>
<feature type="transmembrane region" description="Helical" evidence="8">
    <location>
        <begin position="35"/>
        <end position="58"/>
    </location>
</feature>
<proteinExistence type="inferred from homology"/>
<feature type="domain" description="CSC1/OSCA1-like 7TM region" evidence="9">
    <location>
        <begin position="340"/>
        <end position="612"/>
    </location>
</feature>
<feature type="domain" description="10TM putative phosphate transporter extracellular tail" evidence="10">
    <location>
        <begin position="712"/>
        <end position="805"/>
    </location>
</feature>
<keyword evidence="3" id="KW-0813">Transport</keyword>
<evidence type="ECO:0000259" key="11">
    <source>
        <dbReference type="Pfam" id="PF13967"/>
    </source>
</evidence>
<evidence type="ECO:0000256" key="2">
    <source>
        <dbReference type="ARBA" id="ARBA00007779"/>
    </source>
</evidence>
<reference evidence="13" key="1">
    <citation type="journal article" date="2012" name="Mol. Plant Microbe Interact.">
        <title>A highly conserved effector in Fusarium oxysporum is required for full virulence on Arabidopsis.</title>
        <authorList>
            <person name="Thatcher L.F."/>
            <person name="Gardiner D.M."/>
            <person name="Kazan K."/>
            <person name="Manners J."/>
        </authorList>
    </citation>
    <scope>NUCLEOTIDE SEQUENCE [LARGE SCALE GENOMIC DNA]</scope>
    <source>
        <strain evidence="13">Fo5176</strain>
    </source>
</reference>
<evidence type="ECO:0000256" key="6">
    <source>
        <dbReference type="ARBA" id="ARBA00023136"/>
    </source>
</evidence>
<protein>
    <recommendedName>
        <fullName evidence="14">DUF221-domain-containing protein</fullName>
    </recommendedName>
</protein>
<dbReference type="Pfam" id="PF14703">
    <property type="entry name" value="PHM7_cyt"/>
    <property type="match status" value="1"/>
</dbReference>
<feature type="transmembrane region" description="Helical" evidence="8">
    <location>
        <begin position="558"/>
        <end position="576"/>
    </location>
</feature>
<evidence type="ECO:0000259" key="10">
    <source>
        <dbReference type="Pfam" id="PF12621"/>
    </source>
</evidence>
<dbReference type="OrthoDB" id="1076608at2759"/>
<feature type="transmembrane region" description="Helical" evidence="8">
    <location>
        <begin position="621"/>
        <end position="642"/>
    </location>
</feature>
<evidence type="ECO:0000256" key="1">
    <source>
        <dbReference type="ARBA" id="ARBA00004141"/>
    </source>
</evidence>
<evidence type="ECO:0000259" key="9">
    <source>
        <dbReference type="Pfam" id="PF02714"/>
    </source>
</evidence>
<dbReference type="EMBL" id="AFQF01001172">
    <property type="protein sequence ID" value="EGU86084.1"/>
    <property type="molecule type" value="Genomic_DNA"/>
</dbReference>
<evidence type="ECO:0000256" key="5">
    <source>
        <dbReference type="ARBA" id="ARBA00022989"/>
    </source>
</evidence>
<dbReference type="InterPro" id="IPR027815">
    <property type="entry name" value="CSC1/OSCA1-like_cyt"/>
</dbReference>
<feature type="transmembrane region" description="Helical" evidence="8">
    <location>
        <begin position="480"/>
        <end position="508"/>
    </location>
</feature>
<comment type="subcellular location">
    <subcellularLocation>
        <location evidence="1">Membrane</location>
        <topology evidence="1">Multi-pass membrane protein</topology>
    </subcellularLocation>
</comment>
<feature type="domain" description="CSC1/OSCA1-like N-terminal transmembrane" evidence="11">
    <location>
        <begin position="2"/>
        <end position="112"/>
    </location>
</feature>
<dbReference type="Pfam" id="PF13967">
    <property type="entry name" value="RSN1_TM"/>
    <property type="match status" value="1"/>
</dbReference>
<dbReference type="AlphaFoldDB" id="F9FAH3"/>
<accession>F9FAH3</accession>
<feature type="region of interest" description="Disordered" evidence="7">
    <location>
        <begin position="662"/>
        <end position="692"/>
    </location>
</feature>
<feature type="transmembrane region" description="Helical" evidence="8">
    <location>
        <begin position="91"/>
        <end position="110"/>
    </location>
</feature>
<dbReference type="InterPro" id="IPR022257">
    <property type="entry name" value="PHM7_ext"/>
</dbReference>
<evidence type="ECO:0000313" key="13">
    <source>
        <dbReference type="EMBL" id="EGU86084.1"/>
    </source>
</evidence>
<evidence type="ECO:0000256" key="4">
    <source>
        <dbReference type="ARBA" id="ARBA00022692"/>
    </source>
</evidence>
<feature type="transmembrane region" description="Helical" evidence="8">
    <location>
        <begin position="386"/>
        <end position="413"/>
    </location>
</feature>